<dbReference type="SUPFAM" id="SSF47095">
    <property type="entry name" value="HMG-box"/>
    <property type="match status" value="1"/>
</dbReference>
<keyword evidence="5" id="KW-1185">Reference proteome</keyword>
<organism evidence="4 5">
    <name type="scientific">Gigaspora margarita</name>
    <dbReference type="NCBI Taxonomy" id="4874"/>
    <lineage>
        <taxon>Eukaryota</taxon>
        <taxon>Fungi</taxon>
        <taxon>Fungi incertae sedis</taxon>
        <taxon>Mucoromycota</taxon>
        <taxon>Glomeromycotina</taxon>
        <taxon>Glomeromycetes</taxon>
        <taxon>Diversisporales</taxon>
        <taxon>Gigasporaceae</taxon>
        <taxon>Gigaspora</taxon>
    </lineage>
</organism>
<dbReference type="Gene3D" id="1.10.30.10">
    <property type="entry name" value="High mobility group box domain"/>
    <property type="match status" value="1"/>
</dbReference>
<feature type="domain" description="HMG box" evidence="3">
    <location>
        <begin position="74"/>
        <end position="145"/>
    </location>
</feature>
<sequence length="340" mass="38801">MSFYCFETRQDRTLAPYPPPECSQQLDRMSPSEIVDHIIATNIDPSTLVKIEKQIAVPLRQLISPRENRRRRCIPRPQNNFVLYRRNFHAVITKERGHAVAKNFKLISNEAAKNWSEESNEVKQLYELIADCAKKVHDCTYPQYVYQPKHKSSKKGNNTIFREVTMDTCKQRSEKSKSDRSSKAEKSQPTKPQKSSTKSAANSMTLTMTTLLDSSSKSDSSITSSSFKSLPQSERDNSIKDYHPQQHLIKEWRWAHYGQNDSRSVHNVHNVHNDQYKIPPPQSPKQMQGVEKIPSITTHPPPQSTTASLLPPPPLDIPISSNFTGYDKNVWSLVNGLTTL</sequence>
<evidence type="ECO:0000256" key="1">
    <source>
        <dbReference type="PROSITE-ProRule" id="PRU00267"/>
    </source>
</evidence>
<keyword evidence="1" id="KW-0539">Nucleus</keyword>
<dbReference type="InterPro" id="IPR009071">
    <property type="entry name" value="HMG_box_dom"/>
</dbReference>
<keyword evidence="1" id="KW-0238">DNA-binding</keyword>
<gene>
    <name evidence="4" type="ORF">F8M41_009177</name>
</gene>
<evidence type="ECO:0000313" key="5">
    <source>
        <dbReference type="Proteomes" id="UP000439903"/>
    </source>
</evidence>
<dbReference type="Proteomes" id="UP000439903">
    <property type="component" value="Unassembled WGS sequence"/>
</dbReference>
<feature type="region of interest" description="Disordered" evidence="2">
    <location>
        <begin position="166"/>
        <end position="240"/>
    </location>
</feature>
<protein>
    <submittedName>
        <fullName evidence="4">MATA-HMG</fullName>
    </submittedName>
</protein>
<dbReference type="OrthoDB" id="6247875at2759"/>
<dbReference type="GO" id="GO:0003677">
    <property type="term" value="F:DNA binding"/>
    <property type="evidence" value="ECO:0007669"/>
    <property type="project" value="UniProtKB-UniRule"/>
</dbReference>
<reference evidence="4 5" key="1">
    <citation type="journal article" date="2019" name="Environ. Microbiol.">
        <title>At the nexus of three kingdoms: the genome of the mycorrhizal fungus Gigaspora margarita provides insights into plant, endobacterial and fungal interactions.</title>
        <authorList>
            <person name="Venice F."/>
            <person name="Ghignone S."/>
            <person name="Salvioli di Fossalunga A."/>
            <person name="Amselem J."/>
            <person name="Novero M."/>
            <person name="Xianan X."/>
            <person name="Sedzielewska Toro K."/>
            <person name="Morin E."/>
            <person name="Lipzen A."/>
            <person name="Grigoriev I.V."/>
            <person name="Henrissat B."/>
            <person name="Martin F.M."/>
            <person name="Bonfante P."/>
        </authorList>
    </citation>
    <scope>NUCLEOTIDE SEQUENCE [LARGE SCALE GENOMIC DNA]</scope>
    <source>
        <strain evidence="4 5">BEG34</strain>
    </source>
</reference>
<dbReference type="PROSITE" id="PS50118">
    <property type="entry name" value="HMG_BOX_2"/>
    <property type="match status" value="1"/>
</dbReference>
<feature type="compositionally biased region" description="Basic and acidic residues" evidence="2">
    <location>
        <begin position="169"/>
        <end position="188"/>
    </location>
</feature>
<dbReference type="EMBL" id="WTPW01001987">
    <property type="protein sequence ID" value="KAF0403840.1"/>
    <property type="molecule type" value="Genomic_DNA"/>
</dbReference>
<evidence type="ECO:0000313" key="4">
    <source>
        <dbReference type="EMBL" id="KAF0403840.1"/>
    </source>
</evidence>
<feature type="DNA-binding region" description="HMG box" evidence="1">
    <location>
        <begin position="74"/>
        <end position="145"/>
    </location>
</feature>
<evidence type="ECO:0000256" key="2">
    <source>
        <dbReference type="SAM" id="MobiDB-lite"/>
    </source>
</evidence>
<evidence type="ECO:0000259" key="3">
    <source>
        <dbReference type="PROSITE" id="PS50118"/>
    </source>
</evidence>
<feature type="compositionally biased region" description="Polar residues" evidence="2">
    <location>
        <begin position="189"/>
        <end position="202"/>
    </location>
</feature>
<name>A0A8H3X3A0_GIGMA</name>
<proteinExistence type="predicted"/>
<feature type="compositionally biased region" description="Low complexity" evidence="2">
    <location>
        <begin position="203"/>
        <end position="230"/>
    </location>
</feature>
<dbReference type="Pfam" id="PF00505">
    <property type="entry name" value="HMG_box"/>
    <property type="match status" value="1"/>
</dbReference>
<dbReference type="GO" id="GO:0005634">
    <property type="term" value="C:nucleus"/>
    <property type="evidence" value="ECO:0007669"/>
    <property type="project" value="UniProtKB-UniRule"/>
</dbReference>
<accession>A0A8H3X3A0</accession>
<comment type="caution">
    <text evidence="4">The sequence shown here is derived from an EMBL/GenBank/DDBJ whole genome shotgun (WGS) entry which is preliminary data.</text>
</comment>
<dbReference type="InterPro" id="IPR036910">
    <property type="entry name" value="HMG_box_dom_sf"/>
</dbReference>
<dbReference type="AlphaFoldDB" id="A0A8H3X3A0"/>